<keyword evidence="5" id="KW-1185">Reference proteome</keyword>
<protein>
    <submittedName>
        <fullName evidence="4">Uncharacterized protein</fullName>
    </submittedName>
</protein>
<dbReference type="InterPro" id="IPR009061">
    <property type="entry name" value="DNA-bd_dom_put_sf"/>
</dbReference>
<evidence type="ECO:0000256" key="1">
    <source>
        <dbReference type="ARBA" id="ARBA00004123"/>
    </source>
</evidence>
<accession>A0A197JIX0</accession>
<dbReference type="SUPFAM" id="SSF46955">
    <property type="entry name" value="Putative DNA-binding domain"/>
    <property type="match status" value="1"/>
</dbReference>
<dbReference type="EMBL" id="KV442082">
    <property type="protein sequence ID" value="OAQ25147.1"/>
    <property type="molecule type" value="Genomic_DNA"/>
</dbReference>
<evidence type="ECO:0000313" key="4">
    <source>
        <dbReference type="EMBL" id="OAQ25147.1"/>
    </source>
</evidence>
<organism evidence="4 5">
    <name type="scientific">Linnemannia elongata AG-77</name>
    <dbReference type="NCBI Taxonomy" id="1314771"/>
    <lineage>
        <taxon>Eukaryota</taxon>
        <taxon>Fungi</taxon>
        <taxon>Fungi incertae sedis</taxon>
        <taxon>Mucoromycota</taxon>
        <taxon>Mortierellomycotina</taxon>
        <taxon>Mortierellomycetes</taxon>
        <taxon>Mortierellales</taxon>
        <taxon>Mortierellaceae</taxon>
        <taxon>Linnemannia</taxon>
    </lineage>
</organism>
<evidence type="ECO:0000256" key="3">
    <source>
        <dbReference type="ARBA" id="ARBA00023242"/>
    </source>
</evidence>
<dbReference type="OrthoDB" id="2404831at2759"/>
<dbReference type="AlphaFoldDB" id="A0A197JIX0"/>
<evidence type="ECO:0000313" key="5">
    <source>
        <dbReference type="Proteomes" id="UP000078512"/>
    </source>
</evidence>
<dbReference type="Gene3D" id="3.90.530.10">
    <property type="entry name" value="XPA C-terminal domain"/>
    <property type="match status" value="1"/>
</dbReference>
<sequence>MPNRSNPRLTCQSCGERFPNRGFEQPLLVNIGWRGVLQSHFLCLQCRRKAYNTFQEPLPPGIDAYTDHIHGHTIVPRITETEARRQYCLTDCHFRDMPHVITAYSVRSAGHVYKVKLYEERDIVRVARRVWGGDVGIANARECYSWQNGGVTYTPTPPVGIERVRRDRIRQAFLDWGFYFATPTLPCVSNYVNYGQGQLSRIVAIYGN</sequence>
<gene>
    <name evidence="4" type="ORF">K457DRAFT_23389</name>
</gene>
<reference evidence="4 5" key="1">
    <citation type="submission" date="2016-05" db="EMBL/GenBank/DDBJ databases">
        <title>Genome sequencing reveals origins of a unique bacterial endosymbiosis in the earliest lineages of terrestrial Fungi.</title>
        <authorList>
            <consortium name="DOE Joint Genome Institute"/>
            <person name="Uehling J."/>
            <person name="Gryganskyi A."/>
            <person name="Hameed K."/>
            <person name="Tschaplinski T."/>
            <person name="Misztal P."/>
            <person name="Wu S."/>
            <person name="Desiro A."/>
            <person name="Vande Pol N."/>
            <person name="Du Z.-Y."/>
            <person name="Zienkiewicz A."/>
            <person name="Zienkiewicz K."/>
            <person name="Morin E."/>
            <person name="Tisserant E."/>
            <person name="Splivallo R."/>
            <person name="Hainaut M."/>
            <person name="Henrissat B."/>
            <person name="Ohm R."/>
            <person name="Kuo A."/>
            <person name="Yan J."/>
            <person name="Lipzen A."/>
            <person name="Nolan M."/>
            <person name="Labutti K."/>
            <person name="Barry K."/>
            <person name="Goldstein A."/>
            <person name="Labbe J."/>
            <person name="Schadt C."/>
            <person name="Tuskan G."/>
            <person name="Grigoriev I."/>
            <person name="Martin F."/>
            <person name="Vilgalys R."/>
            <person name="Bonito G."/>
        </authorList>
    </citation>
    <scope>NUCLEOTIDE SEQUENCE [LARGE SCALE GENOMIC DNA]</scope>
    <source>
        <strain evidence="4 5">AG-77</strain>
    </source>
</reference>
<comment type="subcellular location">
    <subcellularLocation>
        <location evidence="1">Nucleus</location>
    </subcellularLocation>
</comment>
<keyword evidence="2" id="KW-0862">Zinc</keyword>
<dbReference type="InterPro" id="IPR037129">
    <property type="entry name" value="XPA_sf"/>
</dbReference>
<name>A0A197JIX0_9FUNG</name>
<keyword evidence="3" id="KW-0539">Nucleus</keyword>
<dbReference type="Proteomes" id="UP000078512">
    <property type="component" value="Unassembled WGS sequence"/>
</dbReference>
<proteinExistence type="predicted"/>
<dbReference type="GO" id="GO:0005634">
    <property type="term" value="C:nucleus"/>
    <property type="evidence" value="ECO:0007669"/>
    <property type="project" value="UniProtKB-SubCell"/>
</dbReference>
<dbReference type="CDD" id="cd21075">
    <property type="entry name" value="DBD_XPA-like"/>
    <property type="match status" value="1"/>
</dbReference>
<evidence type="ECO:0000256" key="2">
    <source>
        <dbReference type="ARBA" id="ARBA00022833"/>
    </source>
</evidence>